<evidence type="ECO:0000313" key="4">
    <source>
        <dbReference type="Proteomes" id="UP000823915"/>
    </source>
</evidence>
<feature type="transmembrane region" description="Helical" evidence="1">
    <location>
        <begin position="120"/>
        <end position="141"/>
    </location>
</feature>
<evidence type="ECO:0000259" key="2">
    <source>
        <dbReference type="Pfam" id="PF14501"/>
    </source>
</evidence>
<dbReference type="Proteomes" id="UP000823915">
    <property type="component" value="Unassembled WGS sequence"/>
</dbReference>
<name>A0A9D1YC89_9FIRM</name>
<accession>A0A9D1YC89</accession>
<comment type="caution">
    <text evidence="3">The sequence shown here is derived from an EMBL/GenBank/DDBJ whole genome shotgun (WGS) entry which is preliminary data.</text>
</comment>
<feature type="transmembrane region" description="Helical" evidence="1">
    <location>
        <begin position="39"/>
        <end position="60"/>
    </location>
</feature>
<dbReference type="InterPro" id="IPR032834">
    <property type="entry name" value="NatK-like_C"/>
</dbReference>
<dbReference type="CDD" id="cd16935">
    <property type="entry name" value="HATPase_AgrC-ComD-like"/>
    <property type="match status" value="1"/>
</dbReference>
<keyword evidence="3" id="KW-0067">ATP-binding</keyword>
<organism evidence="3 4">
    <name type="scientific">Candidatus Acutalibacter pullistercoris</name>
    <dbReference type="NCBI Taxonomy" id="2838418"/>
    <lineage>
        <taxon>Bacteria</taxon>
        <taxon>Bacillati</taxon>
        <taxon>Bacillota</taxon>
        <taxon>Clostridia</taxon>
        <taxon>Eubacteriales</taxon>
        <taxon>Acutalibacteraceae</taxon>
        <taxon>Acutalibacter</taxon>
    </lineage>
</organism>
<reference evidence="3" key="2">
    <citation type="submission" date="2021-04" db="EMBL/GenBank/DDBJ databases">
        <authorList>
            <person name="Gilroy R."/>
        </authorList>
    </citation>
    <scope>NUCLEOTIDE SEQUENCE</scope>
    <source>
        <strain evidence="3">1282</strain>
    </source>
</reference>
<dbReference type="GO" id="GO:0005524">
    <property type="term" value="F:ATP binding"/>
    <property type="evidence" value="ECO:0007669"/>
    <property type="project" value="UniProtKB-KW"/>
</dbReference>
<protein>
    <submittedName>
        <fullName evidence="3">ATP-binding protein</fullName>
    </submittedName>
</protein>
<keyword evidence="1" id="KW-0812">Transmembrane</keyword>
<feature type="transmembrane region" description="Helical" evidence="1">
    <location>
        <begin position="93"/>
        <end position="114"/>
    </location>
</feature>
<feature type="transmembrane region" description="Helical" evidence="1">
    <location>
        <begin position="6"/>
        <end position="27"/>
    </location>
</feature>
<dbReference type="Pfam" id="PF14501">
    <property type="entry name" value="HATPase_c_5"/>
    <property type="match status" value="1"/>
</dbReference>
<evidence type="ECO:0000313" key="3">
    <source>
        <dbReference type="EMBL" id="HIY26060.1"/>
    </source>
</evidence>
<keyword evidence="1" id="KW-1133">Transmembrane helix</keyword>
<sequence>MDAVHNLWSFIGSATQMTVIIPAVLAMAPWWRFSRRVMVAWAVGLEVFMGVMAWGIWALLGLSDLSVWLVGLLAPTVCSYVLWYCCSLRGGRFLFMMVTLALYSLLCESIAGMLYPRSTLQWDVLRILVALVLFFLLYLFWRKYLLEMLDAGQINWTEMSLIPFMLWVCMFTVYLPKIFAEDTMPAPFTLIYVAAVVLIYVMLYLFQRATLEEAESRKYGALLQSEIRFLERETRHAKTVEESTKILRHDLRHFTRLIQGSLDRGDLDSARQVTALLEEKASALMREGDQKRYTGRPLLDTVLSQAQERARELGAGFTVGVDLPDHLPMEDAELAVTFSNALENALNAVAQEPPGAGRWVAVHGKNLGSQYLLEFANAFSGQVELDSKTSLPRGGAQGHGYGTMSIARFVKRYSGAVDCQVKDGKFLLRVLL</sequence>
<evidence type="ECO:0000256" key="1">
    <source>
        <dbReference type="SAM" id="Phobius"/>
    </source>
</evidence>
<dbReference type="EMBL" id="DXDU01000045">
    <property type="protein sequence ID" value="HIY26060.1"/>
    <property type="molecule type" value="Genomic_DNA"/>
</dbReference>
<proteinExistence type="predicted"/>
<reference evidence="3" key="1">
    <citation type="journal article" date="2021" name="PeerJ">
        <title>Extensive microbial diversity within the chicken gut microbiome revealed by metagenomics and culture.</title>
        <authorList>
            <person name="Gilroy R."/>
            <person name="Ravi A."/>
            <person name="Getino M."/>
            <person name="Pursley I."/>
            <person name="Horton D.L."/>
            <person name="Alikhan N.F."/>
            <person name="Baker D."/>
            <person name="Gharbi K."/>
            <person name="Hall N."/>
            <person name="Watson M."/>
            <person name="Adriaenssens E.M."/>
            <person name="Foster-Nyarko E."/>
            <person name="Jarju S."/>
            <person name="Secka A."/>
            <person name="Antonio M."/>
            <person name="Oren A."/>
            <person name="Chaudhuri R.R."/>
            <person name="La Ragione R."/>
            <person name="Hildebrand F."/>
            <person name="Pallen M.J."/>
        </authorList>
    </citation>
    <scope>NUCLEOTIDE SEQUENCE</scope>
    <source>
        <strain evidence="3">1282</strain>
    </source>
</reference>
<feature type="domain" description="Sensor histidine kinase NatK-like C-terminal" evidence="2">
    <location>
        <begin position="330"/>
        <end position="432"/>
    </location>
</feature>
<feature type="transmembrane region" description="Helical" evidence="1">
    <location>
        <begin position="161"/>
        <end position="180"/>
    </location>
</feature>
<gene>
    <name evidence="3" type="ORF">H9838_02675</name>
</gene>
<dbReference type="AlphaFoldDB" id="A0A9D1YC89"/>
<feature type="transmembrane region" description="Helical" evidence="1">
    <location>
        <begin position="186"/>
        <end position="206"/>
    </location>
</feature>
<keyword evidence="3" id="KW-0547">Nucleotide-binding</keyword>
<keyword evidence="1" id="KW-0472">Membrane</keyword>
<feature type="transmembrane region" description="Helical" evidence="1">
    <location>
        <begin position="66"/>
        <end position="86"/>
    </location>
</feature>